<keyword evidence="4" id="KW-1185">Reference proteome</keyword>
<evidence type="ECO:0000259" key="2">
    <source>
        <dbReference type="Pfam" id="PF00534"/>
    </source>
</evidence>
<evidence type="ECO:0000313" key="3">
    <source>
        <dbReference type="EMBL" id="RKF32459.1"/>
    </source>
</evidence>
<dbReference type="EMBL" id="MCAQ01000027">
    <property type="protein sequence ID" value="RKF32459.1"/>
    <property type="molecule type" value="Genomic_DNA"/>
</dbReference>
<dbReference type="Gene3D" id="3.40.50.2000">
    <property type="entry name" value="Glycogen Phosphorylase B"/>
    <property type="match status" value="2"/>
</dbReference>
<dbReference type="PANTHER" id="PTHR12526">
    <property type="entry name" value="GLYCOSYLTRANSFERASE"/>
    <property type="match status" value="1"/>
</dbReference>
<accession>A0A420FHQ3</accession>
<evidence type="ECO:0000256" key="1">
    <source>
        <dbReference type="SAM" id="Phobius"/>
    </source>
</evidence>
<gene>
    <name evidence="3" type="ORF">BCY89_14870</name>
</gene>
<dbReference type="PANTHER" id="PTHR12526:SF630">
    <property type="entry name" value="GLYCOSYLTRANSFERASE"/>
    <property type="match status" value="1"/>
</dbReference>
<sequence length="406" mass="45763">MGKRLLVYSDCYIYGGSERLMSFLVKNSVLSKNYEITFAYRAHKQYSSAMESDFGSFKGKIIPLKLVSNDTINHNITRKTYTFLAILTKIVFTSFYYSGFYFLFNSIKFIQMLRDVKPDILHINNGGYPAARTCSQLAIVAKLFGVEKIVYQVNNQARKPKFFGYLINPIVNLCVGNFVTASNLAKFNLSVNAGFKPEKITLVKNVVMAKPLTSNRESLLQFYSLQKDVLILVQVAFLTKRKGQINAIKALHRLKMNNNRRFVLFLIGDGEDRSDLEKATVDMGLQDDVFMLGNRNDYHEFLAIADFVLMPSIQDEDMPLVVIESMLLHKVIIATDFAGIGEVIENQHSGILLNPSSSNLAEEIAGSIIALVSDNIKREGIIQNVAFAASQFSEENYGKQLLAIYR</sequence>
<reference evidence="3 4" key="1">
    <citation type="submission" date="2016-07" db="EMBL/GenBank/DDBJ databases">
        <title>Genome analysis of Sphingobacterium siyangense T12B17.</title>
        <authorList>
            <person name="Xu D."/>
            <person name="Su Y."/>
            <person name="Zheng S."/>
        </authorList>
    </citation>
    <scope>NUCLEOTIDE SEQUENCE [LARGE SCALE GENOMIC DNA]</scope>
    <source>
        <strain evidence="3 4">T12B17</strain>
    </source>
</reference>
<name>A0A420FHQ3_9SPHI</name>
<keyword evidence="1" id="KW-0812">Transmembrane</keyword>
<keyword evidence="1" id="KW-0472">Membrane</keyword>
<proteinExistence type="predicted"/>
<keyword evidence="1" id="KW-1133">Transmembrane helix</keyword>
<dbReference type="InterPro" id="IPR001296">
    <property type="entry name" value="Glyco_trans_1"/>
</dbReference>
<feature type="transmembrane region" description="Helical" evidence="1">
    <location>
        <begin position="81"/>
        <end position="104"/>
    </location>
</feature>
<feature type="domain" description="Glycosyl transferase family 1" evidence="2">
    <location>
        <begin position="221"/>
        <end position="384"/>
    </location>
</feature>
<comment type="caution">
    <text evidence="3">The sequence shown here is derived from an EMBL/GenBank/DDBJ whole genome shotgun (WGS) entry which is preliminary data.</text>
</comment>
<organism evidence="3 4">
    <name type="scientific">Sphingobacterium siyangense</name>
    <dbReference type="NCBI Taxonomy" id="459529"/>
    <lineage>
        <taxon>Bacteria</taxon>
        <taxon>Pseudomonadati</taxon>
        <taxon>Bacteroidota</taxon>
        <taxon>Sphingobacteriia</taxon>
        <taxon>Sphingobacteriales</taxon>
        <taxon>Sphingobacteriaceae</taxon>
        <taxon>Sphingobacterium</taxon>
    </lineage>
</organism>
<dbReference type="RefSeq" id="WP_183043991.1">
    <property type="nucleotide sequence ID" value="NZ_MCAQ01000027.1"/>
</dbReference>
<dbReference type="GO" id="GO:0016757">
    <property type="term" value="F:glycosyltransferase activity"/>
    <property type="evidence" value="ECO:0007669"/>
    <property type="project" value="InterPro"/>
</dbReference>
<dbReference type="Proteomes" id="UP000286402">
    <property type="component" value="Unassembled WGS sequence"/>
</dbReference>
<evidence type="ECO:0000313" key="4">
    <source>
        <dbReference type="Proteomes" id="UP000286402"/>
    </source>
</evidence>
<dbReference type="SUPFAM" id="SSF53756">
    <property type="entry name" value="UDP-Glycosyltransferase/glycogen phosphorylase"/>
    <property type="match status" value="1"/>
</dbReference>
<dbReference type="AlphaFoldDB" id="A0A420FHQ3"/>
<dbReference type="Pfam" id="PF00534">
    <property type="entry name" value="Glycos_transf_1"/>
    <property type="match status" value="1"/>
</dbReference>
<protein>
    <recommendedName>
        <fullName evidence="2">Glycosyl transferase family 1 domain-containing protein</fullName>
    </recommendedName>
</protein>